<dbReference type="Pfam" id="PF00789">
    <property type="entry name" value="UBX"/>
    <property type="match status" value="1"/>
</dbReference>
<evidence type="ECO:0000256" key="4">
    <source>
        <dbReference type="ARBA" id="ARBA00022786"/>
    </source>
</evidence>
<dbReference type="GO" id="GO:0031145">
    <property type="term" value="P:anaphase-promoting complex-dependent catabolic process"/>
    <property type="evidence" value="ECO:0007669"/>
    <property type="project" value="InterPro"/>
</dbReference>
<dbReference type="Gene3D" id="3.10.20.90">
    <property type="entry name" value="Phosphatidylinositol 3-kinase Catalytic Subunit, Chain A, domain 1"/>
    <property type="match status" value="1"/>
</dbReference>
<keyword evidence="10" id="KW-1185">Reference proteome</keyword>
<dbReference type="InParanoid" id="A0A409VAJ1"/>
<dbReference type="InterPro" id="IPR016901">
    <property type="entry name" value="APC10/Doc1"/>
</dbReference>
<dbReference type="Proteomes" id="UP000284842">
    <property type="component" value="Unassembled WGS sequence"/>
</dbReference>
<proteinExistence type="inferred from homology"/>
<feature type="domain" description="DOC" evidence="8">
    <location>
        <begin position="259"/>
        <end position="449"/>
    </location>
</feature>
<feature type="region of interest" description="Disordered" evidence="6">
    <location>
        <begin position="205"/>
        <end position="234"/>
    </location>
</feature>
<dbReference type="PROSITE" id="PS51284">
    <property type="entry name" value="DOC"/>
    <property type="match status" value="1"/>
</dbReference>
<name>A0A409VAJ1_9AGAR</name>
<evidence type="ECO:0008006" key="11">
    <source>
        <dbReference type="Google" id="ProtNLM"/>
    </source>
</evidence>
<reference evidence="9 10" key="1">
    <citation type="journal article" date="2018" name="Evol. Lett.">
        <title>Horizontal gene cluster transfer increased hallucinogenic mushroom diversity.</title>
        <authorList>
            <person name="Reynolds H.T."/>
            <person name="Vijayakumar V."/>
            <person name="Gluck-Thaler E."/>
            <person name="Korotkin H.B."/>
            <person name="Matheny P.B."/>
            <person name="Slot J.C."/>
        </authorList>
    </citation>
    <scope>NUCLEOTIDE SEQUENCE [LARGE SCALE GENOMIC DNA]</scope>
    <source>
        <strain evidence="9 10">2629</strain>
    </source>
</reference>
<evidence type="ECO:0000256" key="5">
    <source>
        <dbReference type="ARBA" id="ARBA00023306"/>
    </source>
</evidence>
<dbReference type="InterPro" id="IPR004939">
    <property type="entry name" value="APC_su10/DOC_dom"/>
</dbReference>
<keyword evidence="2" id="KW-0132">Cell division</keyword>
<evidence type="ECO:0000256" key="2">
    <source>
        <dbReference type="ARBA" id="ARBA00022618"/>
    </source>
</evidence>
<dbReference type="PROSITE" id="PS50033">
    <property type="entry name" value="UBX"/>
    <property type="match status" value="1"/>
</dbReference>
<dbReference type="OrthoDB" id="24948at2759"/>
<feature type="compositionally biased region" description="Low complexity" evidence="6">
    <location>
        <begin position="1"/>
        <end position="24"/>
    </location>
</feature>
<keyword evidence="3" id="KW-0498">Mitosis</keyword>
<evidence type="ECO:0000313" key="10">
    <source>
        <dbReference type="Proteomes" id="UP000284842"/>
    </source>
</evidence>
<dbReference type="CDD" id="cd08366">
    <property type="entry name" value="APC10"/>
    <property type="match status" value="1"/>
</dbReference>
<evidence type="ECO:0000259" key="8">
    <source>
        <dbReference type="PROSITE" id="PS51284"/>
    </source>
</evidence>
<dbReference type="InterPro" id="IPR008979">
    <property type="entry name" value="Galactose-bd-like_sf"/>
</dbReference>
<dbReference type="STRING" id="181874.A0A409VAJ1"/>
<evidence type="ECO:0000256" key="1">
    <source>
        <dbReference type="ARBA" id="ARBA00006762"/>
    </source>
</evidence>
<keyword evidence="5" id="KW-0131">Cell cycle</keyword>
<dbReference type="PANTHER" id="PTHR12936">
    <property type="entry name" value="ANAPHASE-PROMOTING COMPLEX 10"/>
    <property type="match status" value="1"/>
</dbReference>
<dbReference type="InterPro" id="IPR029071">
    <property type="entry name" value="Ubiquitin-like_domsf"/>
</dbReference>
<comment type="caution">
    <text evidence="9">The sequence shown here is derived from an EMBL/GenBank/DDBJ whole genome shotgun (WGS) entry which is preliminary data.</text>
</comment>
<gene>
    <name evidence="9" type="ORF">CVT24_010311</name>
</gene>
<feature type="domain" description="UBX" evidence="7">
    <location>
        <begin position="91"/>
        <end position="173"/>
    </location>
</feature>
<dbReference type="SUPFAM" id="SSF49785">
    <property type="entry name" value="Galactose-binding domain-like"/>
    <property type="match status" value="1"/>
</dbReference>
<dbReference type="SMART" id="SM00166">
    <property type="entry name" value="UBX"/>
    <property type="match status" value="1"/>
</dbReference>
<organism evidence="9 10">
    <name type="scientific">Panaeolus cyanescens</name>
    <dbReference type="NCBI Taxonomy" id="181874"/>
    <lineage>
        <taxon>Eukaryota</taxon>
        <taxon>Fungi</taxon>
        <taxon>Dikarya</taxon>
        <taxon>Basidiomycota</taxon>
        <taxon>Agaricomycotina</taxon>
        <taxon>Agaricomycetes</taxon>
        <taxon>Agaricomycetidae</taxon>
        <taxon>Agaricales</taxon>
        <taxon>Agaricineae</taxon>
        <taxon>Galeropsidaceae</taxon>
        <taxon>Panaeolus</taxon>
    </lineage>
</organism>
<evidence type="ECO:0000256" key="6">
    <source>
        <dbReference type="SAM" id="MobiDB-lite"/>
    </source>
</evidence>
<comment type="similarity">
    <text evidence="1">Belongs to the APC10 family.</text>
</comment>
<dbReference type="GO" id="GO:0051301">
    <property type="term" value="P:cell division"/>
    <property type="evidence" value="ECO:0007669"/>
    <property type="project" value="UniProtKB-KW"/>
</dbReference>
<dbReference type="AlphaFoldDB" id="A0A409VAJ1"/>
<dbReference type="SUPFAM" id="SSF54236">
    <property type="entry name" value="Ubiquitin-like"/>
    <property type="match status" value="1"/>
</dbReference>
<dbReference type="Pfam" id="PF03256">
    <property type="entry name" value="ANAPC10"/>
    <property type="match status" value="1"/>
</dbReference>
<accession>A0A409VAJ1</accession>
<evidence type="ECO:0000313" key="9">
    <source>
        <dbReference type="EMBL" id="PPQ63913.1"/>
    </source>
</evidence>
<sequence length="476" mass="52934">MSSSTEPSVSSPSPGASVPPVRAADQPPSDFKVYRPIDRQLVLPDSPPDLEPTAAELRAIQASLSSRTQNLVNAPLQLRAQREAEQKAKLNRWPETTIRIKFIDKTQLEKVFPSTVKIRAIYAFVRSCLNEETKPIKFILYQPPNRDLKVSDLKVRDLTLAELQLAPASILLLRFEDDRLNHATVPAPLSSFVLSQAIDFPVEPAPVEKETKPTPPKTEGTNQTSSSKSGSTSKEERLAKLLKLGNLLSYVHIISTNMSLLPPIELQSQSPAKKPPALPWPDISSRAKWSVSSFKFGFGAECLLDDDPDTFWHSDGPQPHFITAEFPRKVAIQKISIHLNYQADDSYTPSTLAIRAGTGLGDLQDVRIVTFDKPDGWITFDVSSEPNEEGDGLSPVYAYVLQIIIIANHMSGKDTHVRGLRILGPVGQDYLHFLLQNNIELTTSIERQSQKTTHLHFQVQLSKCTKQSDNMYTCIL</sequence>
<dbReference type="GO" id="GO:0005680">
    <property type="term" value="C:anaphase-promoting complex"/>
    <property type="evidence" value="ECO:0007669"/>
    <property type="project" value="InterPro"/>
</dbReference>
<dbReference type="SMART" id="SM01337">
    <property type="entry name" value="APC10"/>
    <property type="match status" value="1"/>
</dbReference>
<evidence type="ECO:0000256" key="3">
    <source>
        <dbReference type="ARBA" id="ARBA00022776"/>
    </source>
</evidence>
<dbReference type="Gene3D" id="2.60.120.260">
    <property type="entry name" value="Galactose-binding domain-like"/>
    <property type="match status" value="1"/>
</dbReference>
<feature type="region of interest" description="Disordered" evidence="6">
    <location>
        <begin position="1"/>
        <end position="31"/>
    </location>
</feature>
<dbReference type="PANTHER" id="PTHR12936:SF0">
    <property type="entry name" value="ANAPHASE-PROMOTING COMPLEX SUBUNIT 10"/>
    <property type="match status" value="1"/>
</dbReference>
<protein>
    <recommendedName>
        <fullName evidence="11">DOC domain-containing protein</fullName>
    </recommendedName>
</protein>
<keyword evidence="4" id="KW-0833">Ubl conjugation pathway</keyword>
<dbReference type="EMBL" id="NHTK01006104">
    <property type="protein sequence ID" value="PPQ63913.1"/>
    <property type="molecule type" value="Genomic_DNA"/>
</dbReference>
<evidence type="ECO:0000259" key="7">
    <source>
        <dbReference type="PROSITE" id="PS50033"/>
    </source>
</evidence>
<dbReference type="InterPro" id="IPR001012">
    <property type="entry name" value="UBX_dom"/>
</dbReference>
<dbReference type="GO" id="GO:0070979">
    <property type="term" value="P:protein K11-linked ubiquitination"/>
    <property type="evidence" value="ECO:0007669"/>
    <property type="project" value="TreeGrafter"/>
</dbReference>